<protein>
    <submittedName>
        <fullName evidence="1">Uncharacterized protein</fullName>
    </submittedName>
</protein>
<dbReference type="Proteomes" id="UP000812440">
    <property type="component" value="Chromosome 6"/>
</dbReference>
<evidence type="ECO:0000313" key="2">
    <source>
        <dbReference type="Proteomes" id="UP000812440"/>
    </source>
</evidence>
<accession>A0A8T2JJ41</accession>
<organism evidence="1 2">
    <name type="scientific">Hymenochirus boettgeri</name>
    <name type="common">Congo dwarf clawed frog</name>
    <dbReference type="NCBI Taxonomy" id="247094"/>
    <lineage>
        <taxon>Eukaryota</taxon>
        <taxon>Metazoa</taxon>
        <taxon>Chordata</taxon>
        <taxon>Craniata</taxon>
        <taxon>Vertebrata</taxon>
        <taxon>Euteleostomi</taxon>
        <taxon>Amphibia</taxon>
        <taxon>Batrachia</taxon>
        <taxon>Anura</taxon>
        <taxon>Pipoidea</taxon>
        <taxon>Pipidae</taxon>
        <taxon>Pipinae</taxon>
        <taxon>Hymenochirus</taxon>
    </lineage>
</organism>
<sequence>MWSLLLCLLGLERNKRSDPLRALRQPESPKGNQASINQTVTYIFDMAKISSRSIKYKPLCDRFYIVGM</sequence>
<proteinExistence type="predicted"/>
<gene>
    <name evidence="1" type="ORF">GDO86_011424</name>
</gene>
<dbReference type="EMBL" id="JAACNH010000005">
    <property type="protein sequence ID" value="KAG8442631.1"/>
    <property type="molecule type" value="Genomic_DNA"/>
</dbReference>
<dbReference type="AlphaFoldDB" id="A0A8T2JJ41"/>
<comment type="caution">
    <text evidence="1">The sequence shown here is derived from an EMBL/GenBank/DDBJ whole genome shotgun (WGS) entry which is preliminary data.</text>
</comment>
<reference evidence="1" key="1">
    <citation type="thesis" date="2020" institute="ProQuest LLC" country="789 East Eisenhower Parkway, Ann Arbor, MI, USA">
        <title>Comparative Genomics and Chromosome Evolution.</title>
        <authorList>
            <person name="Mudd A.B."/>
        </authorList>
    </citation>
    <scope>NUCLEOTIDE SEQUENCE</scope>
    <source>
        <strain evidence="1">Female2</strain>
        <tissue evidence="1">Blood</tissue>
    </source>
</reference>
<evidence type="ECO:0000313" key="1">
    <source>
        <dbReference type="EMBL" id="KAG8442631.1"/>
    </source>
</evidence>
<name>A0A8T2JJ41_9PIPI</name>
<keyword evidence="2" id="KW-1185">Reference proteome</keyword>